<reference evidence="6" key="1">
    <citation type="journal article" date="2021" name="PeerJ">
        <title>Extensive microbial diversity within the chicken gut microbiome revealed by metagenomics and culture.</title>
        <authorList>
            <person name="Gilroy R."/>
            <person name="Ravi A."/>
            <person name="Getino M."/>
            <person name="Pursley I."/>
            <person name="Horton D.L."/>
            <person name="Alikhan N.F."/>
            <person name="Baker D."/>
            <person name="Gharbi K."/>
            <person name="Hall N."/>
            <person name="Watson M."/>
            <person name="Adriaenssens E.M."/>
            <person name="Foster-Nyarko E."/>
            <person name="Jarju S."/>
            <person name="Secka A."/>
            <person name="Antonio M."/>
            <person name="Oren A."/>
            <person name="Chaudhuri R.R."/>
            <person name="La Ragione R."/>
            <person name="Hildebrand F."/>
            <person name="Pallen M.J."/>
        </authorList>
    </citation>
    <scope>NUCLEOTIDE SEQUENCE</scope>
    <source>
        <strain evidence="6">687</strain>
    </source>
</reference>
<keyword evidence="2 6" id="KW-0032">Aminotransferase</keyword>
<evidence type="ECO:0000256" key="2">
    <source>
        <dbReference type="ARBA" id="ARBA00022576"/>
    </source>
</evidence>
<dbReference type="Pfam" id="PF00202">
    <property type="entry name" value="Aminotran_3"/>
    <property type="match status" value="1"/>
</dbReference>
<evidence type="ECO:0000313" key="7">
    <source>
        <dbReference type="Proteomes" id="UP000824150"/>
    </source>
</evidence>
<dbReference type="CDD" id="cd00610">
    <property type="entry name" value="OAT_like"/>
    <property type="match status" value="1"/>
</dbReference>
<dbReference type="Gene3D" id="3.40.640.10">
    <property type="entry name" value="Type I PLP-dependent aspartate aminotransferase-like (Major domain)"/>
    <property type="match status" value="1"/>
</dbReference>
<dbReference type="InterPro" id="IPR015421">
    <property type="entry name" value="PyrdxlP-dep_Trfase_major"/>
</dbReference>
<dbReference type="NCBIfam" id="TIGR00707">
    <property type="entry name" value="argD"/>
    <property type="match status" value="1"/>
</dbReference>
<dbReference type="GO" id="GO:0009016">
    <property type="term" value="F:succinyldiaminopimelate transaminase activity"/>
    <property type="evidence" value="ECO:0007669"/>
    <property type="project" value="UniProtKB-EC"/>
</dbReference>
<comment type="cofactor">
    <cofactor evidence="1">
        <name>pyridoxal 5'-phosphate</name>
        <dbReference type="ChEBI" id="CHEBI:597326"/>
    </cofactor>
</comment>
<keyword evidence="4 5" id="KW-0663">Pyridoxal phosphate</keyword>
<accession>A0A9E2KQI4</accession>
<dbReference type="PANTHER" id="PTHR11986:SF113">
    <property type="entry name" value="SUCCINYLORNITHINE TRANSAMINASE"/>
    <property type="match status" value="1"/>
</dbReference>
<comment type="caution">
    <text evidence="6">The sequence shown here is derived from an EMBL/GenBank/DDBJ whole genome shotgun (WGS) entry which is preliminary data.</text>
</comment>
<name>A0A9E2KQI4_9GAMM</name>
<dbReference type="EMBL" id="JAHLFG010000076">
    <property type="protein sequence ID" value="MBU3827202.1"/>
    <property type="molecule type" value="Genomic_DNA"/>
</dbReference>
<dbReference type="EC" id="2.6.1.11" evidence="6"/>
<sequence length="404" mass="43737">MKITRKTFDECMFPCYNPQDFVIAKAKGVHVYDTQGKEYLDLTSGIGVNSLGHCPKIIEKTLKKQSRRLVHCSNVFINDKTLELALALKAKTQYERFFFVNSGAEANEAALKLARRYAYDVAGEEKDEIIAFDHGFHGRTFFTVSVGGQEKYSSGFGPRPGAITHLPFNDVAALKAAVSSKTCAIMVEPVQGEGGVMPASAEFMQALRACADEVGALLIFDEVQTGNARTGTLYAYEQYGVRPDILTTAKGIGGGLPIGIIMTSTQIASHFGPGTHGSTFGGNPLICACAIEVLKVISSDKFLHGVQERAQLLHNLLEKVGEHTGMFSEVRGMGMLQGAILKPEYAGQAGDIMRFLAGYGVLVLTAGGNILRFAPALNIKKSTLKQAMKLLEQGLLNYKQVKQV</sequence>
<organism evidence="6 7">
    <name type="scientific">Candidatus Anaerobiospirillum merdipullorum</name>
    <dbReference type="NCBI Taxonomy" id="2838450"/>
    <lineage>
        <taxon>Bacteria</taxon>
        <taxon>Pseudomonadati</taxon>
        <taxon>Pseudomonadota</taxon>
        <taxon>Gammaproteobacteria</taxon>
        <taxon>Aeromonadales</taxon>
        <taxon>Succinivibrionaceae</taxon>
        <taxon>Anaerobiospirillum</taxon>
    </lineage>
</organism>
<dbReference type="GO" id="GO:0042802">
    <property type="term" value="F:identical protein binding"/>
    <property type="evidence" value="ECO:0007669"/>
    <property type="project" value="TreeGrafter"/>
</dbReference>
<dbReference type="PROSITE" id="PS00600">
    <property type="entry name" value="AA_TRANSFER_CLASS_3"/>
    <property type="match status" value="1"/>
</dbReference>
<proteinExistence type="inferred from homology"/>
<dbReference type="InterPro" id="IPR050103">
    <property type="entry name" value="Class-III_PLP-dep_AT"/>
</dbReference>
<dbReference type="InterPro" id="IPR004636">
    <property type="entry name" value="AcOrn/SuccOrn_fam"/>
</dbReference>
<dbReference type="EC" id="2.6.1.17" evidence="6"/>
<evidence type="ECO:0000256" key="5">
    <source>
        <dbReference type="RuleBase" id="RU003560"/>
    </source>
</evidence>
<evidence type="ECO:0000256" key="1">
    <source>
        <dbReference type="ARBA" id="ARBA00001933"/>
    </source>
</evidence>
<dbReference type="NCBIfam" id="NF003468">
    <property type="entry name" value="PRK05093.1"/>
    <property type="match status" value="1"/>
</dbReference>
<dbReference type="AlphaFoldDB" id="A0A9E2KQI4"/>
<reference evidence="6" key="2">
    <citation type="submission" date="2021-04" db="EMBL/GenBank/DDBJ databases">
        <authorList>
            <person name="Gilroy R."/>
        </authorList>
    </citation>
    <scope>NUCLEOTIDE SEQUENCE</scope>
    <source>
        <strain evidence="6">687</strain>
    </source>
</reference>
<keyword evidence="3 6" id="KW-0808">Transferase</keyword>
<evidence type="ECO:0000256" key="4">
    <source>
        <dbReference type="ARBA" id="ARBA00022898"/>
    </source>
</evidence>
<dbReference type="FunFam" id="3.40.640.10:FF:000004">
    <property type="entry name" value="Acetylornithine aminotransferase"/>
    <property type="match status" value="1"/>
</dbReference>
<evidence type="ECO:0000256" key="3">
    <source>
        <dbReference type="ARBA" id="ARBA00022679"/>
    </source>
</evidence>
<dbReference type="GO" id="GO:0006526">
    <property type="term" value="P:L-arginine biosynthetic process"/>
    <property type="evidence" value="ECO:0007669"/>
    <property type="project" value="UniProtKB-ARBA"/>
</dbReference>
<dbReference type="InterPro" id="IPR015422">
    <property type="entry name" value="PyrdxlP-dep_Trfase_small"/>
</dbReference>
<dbReference type="Proteomes" id="UP000824150">
    <property type="component" value="Unassembled WGS sequence"/>
</dbReference>
<dbReference type="Gene3D" id="3.90.1150.10">
    <property type="entry name" value="Aspartate Aminotransferase, domain 1"/>
    <property type="match status" value="1"/>
</dbReference>
<protein>
    <submittedName>
        <fullName evidence="6">Acetylornithine/succinyldiaminopimelate transaminase</fullName>
        <ecNumber evidence="6">2.6.1.11</ecNumber>
        <ecNumber evidence="6">2.6.1.17</ecNumber>
    </submittedName>
</protein>
<dbReference type="PANTHER" id="PTHR11986">
    <property type="entry name" value="AMINOTRANSFERASE CLASS III"/>
    <property type="match status" value="1"/>
</dbReference>
<comment type="similarity">
    <text evidence="5">Belongs to the class-III pyridoxal-phosphate-dependent aminotransferase family.</text>
</comment>
<dbReference type="GO" id="GO:0030170">
    <property type="term" value="F:pyridoxal phosphate binding"/>
    <property type="evidence" value="ECO:0007669"/>
    <property type="project" value="InterPro"/>
</dbReference>
<dbReference type="InterPro" id="IPR049704">
    <property type="entry name" value="Aminotrans_3_PPA_site"/>
</dbReference>
<dbReference type="NCBIfam" id="NF002325">
    <property type="entry name" value="PRK01278.1"/>
    <property type="match status" value="1"/>
</dbReference>
<dbReference type="PIRSF" id="PIRSF000521">
    <property type="entry name" value="Transaminase_4ab_Lys_Orn"/>
    <property type="match status" value="1"/>
</dbReference>
<gene>
    <name evidence="6" type="ORF">IAA31_06910</name>
</gene>
<evidence type="ECO:0000313" key="6">
    <source>
        <dbReference type="EMBL" id="MBU3827202.1"/>
    </source>
</evidence>
<dbReference type="SUPFAM" id="SSF53383">
    <property type="entry name" value="PLP-dependent transferases"/>
    <property type="match status" value="1"/>
</dbReference>
<dbReference type="GO" id="GO:0003992">
    <property type="term" value="F:N2-acetyl-L-ornithine:2-oxoglutarate 5-aminotransferase activity"/>
    <property type="evidence" value="ECO:0007669"/>
    <property type="project" value="UniProtKB-EC"/>
</dbReference>
<dbReference type="InterPro" id="IPR015424">
    <property type="entry name" value="PyrdxlP-dep_Trfase"/>
</dbReference>
<dbReference type="InterPro" id="IPR005814">
    <property type="entry name" value="Aminotrans_3"/>
</dbReference>